<gene>
    <name evidence="1" type="ORF">CERSUDRAFT_101161</name>
</gene>
<dbReference type="Proteomes" id="UP000016930">
    <property type="component" value="Unassembled WGS sequence"/>
</dbReference>
<sequence>MSSAIVLVNCAGINSASVPNDVDKIDRSPKFPALCPMTAEQHTRYHRRPHAQTEWLTISKGSTALE</sequence>
<dbReference type="HOGENOM" id="CLU_2830982_0_0_1"/>
<reference evidence="1 2" key="1">
    <citation type="journal article" date="2012" name="Proc. Natl. Acad. Sci. U.S.A.">
        <title>Comparative genomics of Ceriporiopsis subvermispora and Phanerochaete chrysosporium provide insight into selective ligninolysis.</title>
        <authorList>
            <person name="Fernandez-Fueyo E."/>
            <person name="Ruiz-Duenas F.J."/>
            <person name="Ferreira P."/>
            <person name="Floudas D."/>
            <person name="Hibbett D.S."/>
            <person name="Canessa P."/>
            <person name="Larrondo L.F."/>
            <person name="James T.Y."/>
            <person name="Seelenfreund D."/>
            <person name="Lobos S."/>
            <person name="Polanco R."/>
            <person name="Tello M."/>
            <person name="Honda Y."/>
            <person name="Watanabe T."/>
            <person name="Watanabe T."/>
            <person name="Ryu J.S."/>
            <person name="Kubicek C.P."/>
            <person name="Schmoll M."/>
            <person name="Gaskell J."/>
            <person name="Hammel K.E."/>
            <person name="St John F.J."/>
            <person name="Vanden Wymelenberg A."/>
            <person name="Sabat G."/>
            <person name="Splinter BonDurant S."/>
            <person name="Syed K."/>
            <person name="Yadav J.S."/>
            <person name="Doddapaneni H."/>
            <person name="Subramanian V."/>
            <person name="Lavin J.L."/>
            <person name="Oguiza J.A."/>
            <person name="Perez G."/>
            <person name="Pisabarro A.G."/>
            <person name="Ramirez L."/>
            <person name="Santoyo F."/>
            <person name="Master E."/>
            <person name="Coutinho P.M."/>
            <person name="Henrissat B."/>
            <person name="Lombard V."/>
            <person name="Magnuson J.K."/>
            <person name="Kuees U."/>
            <person name="Hori C."/>
            <person name="Igarashi K."/>
            <person name="Samejima M."/>
            <person name="Held B.W."/>
            <person name="Barry K.W."/>
            <person name="LaButti K.M."/>
            <person name="Lapidus A."/>
            <person name="Lindquist E.A."/>
            <person name="Lucas S.M."/>
            <person name="Riley R."/>
            <person name="Salamov A.A."/>
            <person name="Hoffmeister D."/>
            <person name="Schwenk D."/>
            <person name="Hadar Y."/>
            <person name="Yarden O."/>
            <person name="de Vries R.P."/>
            <person name="Wiebenga A."/>
            <person name="Stenlid J."/>
            <person name="Eastwood D."/>
            <person name="Grigoriev I.V."/>
            <person name="Berka R.M."/>
            <person name="Blanchette R.A."/>
            <person name="Kersten P."/>
            <person name="Martinez A.T."/>
            <person name="Vicuna R."/>
            <person name="Cullen D."/>
        </authorList>
    </citation>
    <scope>NUCLEOTIDE SEQUENCE [LARGE SCALE GENOMIC DNA]</scope>
    <source>
        <strain evidence="1 2">B</strain>
    </source>
</reference>
<proteinExistence type="predicted"/>
<keyword evidence="2" id="KW-1185">Reference proteome</keyword>
<organism evidence="1 2">
    <name type="scientific">Ceriporiopsis subvermispora (strain B)</name>
    <name type="common">White-rot fungus</name>
    <name type="synonym">Gelatoporia subvermispora</name>
    <dbReference type="NCBI Taxonomy" id="914234"/>
    <lineage>
        <taxon>Eukaryota</taxon>
        <taxon>Fungi</taxon>
        <taxon>Dikarya</taxon>
        <taxon>Basidiomycota</taxon>
        <taxon>Agaricomycotina</taxon>
        <taxon>Agaricomycetes</taxon>
        <taxon>Polyporales</taxon>
        <taxon>Gelatoporiaceae</taxon>
        <taxon>Gelatoporia</taxon>
    </lineage>
</organism>
<dbReference type="AlphaFoldDB" id="M2QF30"/>
<dbReference type="EMBL" id="KB445941">
    <property type="protein sequence ID" value="EMD30620.1"/>
    <property type="molecule type" value="Genomic_DNA"/>
</dbReference>
<accession>M2QF30</accession>
<protein>
    <submittedName>
        <fullName evidence="1">Uncharacterized protein</fullName>
    </submittedName>
</protein>
<evidence type="ECO:0000313" key="1">
    <source>
        <dbReference type="EMBL" id="EMD30620.1"/>
    </source>
</evidence>
<name>M2QF30_CERS8</name>
<evidence type="ECO:0000313" key="2">
    <source>
        <dbReference type="Proteomes" id="UP000016930"/>
    </source>
</evidence>